<dbReference type="AlphaFoldDB" id="A0A837G3V9"/>
<evidence type="ECO:0000256" key="4">
    <source>
        <dbReference type="ARBA" id="ARBA00022519"/>
    </source>
</evidence>
<dbReference type="EMBL" id="JXXR01000020">
    <property type="protein sequence ID" value="KJY69249.1"/>
    <property type="molecule type" value="Genomic_DNA"/>
</dbReference>
<proteinExistence type="predicted"/>
<keyword evidence="3" id="KW-1003">Cell membrane</keyword>
<organism evidence="9">
    <name type="scientific">Vibrio coralliilyticus</name>
    <dbReference type="NCBI Taxonomy" id="190893"/>
    <lineage>
        <taxon>Bacteria</taxon>
        <taxon>Pseudomonadati</taxon>
        <taxon>Pseudomonadota</taxon>
        <taxon>Gammaproteobacteria</taxon>
        <taxon>Vibrionales</taxon>
        <taxon>Vibrionaceae</taxon>
        <taxon>Vibrio</taxon>
    </lineage>
</organism>
<dbReference type="InterPro" id="IPR013059">
    <property type="entry name" value="Trp_tyr_transpt"/>
</dbReference>
<evidence type="ECO:0000256" key="2">
    <source>
        <dbReference type="ARBA" id="ARBA00022448"/>
    </source>
</evidence>
<keyword evidence="8" id="KW-0472">Membrane</keyword>
<name>A0A837G3V9_9VIBR</name>
<dbReference type="PRINTS" id="PR00166">
    <property type="entry name" value="AROAAPRMEASE"/>
</dbReference>
<dbReference type="Gene3D" id="1.20.1740.10">
    <property type="entry name" value="Amino acid/polyamine transporter I"/>
    <property type="match status" value="1"/>
</dbReference>
<evidence type="ECO:0000313" key="9">
    <source>
        <dbReference type="EMBL" id="KJY69249.1"/>
    </source>
</evidence>
<keyword evidence="6" id="KW-0029">Amino-acid transport</keyword>
<dbReference type="InterPro" id="IPR018227">
    <property type="entry name" value="Amino_acid_transport_2"/>
</dbReference>
<evidence type="ECO:0000256" key="6">
    <source>
        <dbReference type="ARBA" id="ARBA00022970"/>
    </source>
</evidence>
<gene>
    <name evidence="9" type="ORF">TW71_18415</name>
</gene>
<sequence>MDTKLLGSSLIISGTALGAGMLAIPMVLAQFGLWYGTLLMIFICFGTTYAALLLLEATLKAGGGLGLNSIARQTLGKVGQLVTNLLLYALLICLLMAYILGAADLVSQFTASIGLDLTASQSQILFTLIAGAVVACGTGVIDKLNRSLFFIMIASLSLSLFLLLPDFRLSNLSQVMNQDQFELIKTSAVLFTSFGFMVVIPSLVSYNHEASDQQLRNMVILGSIIPLICYLCWLFAVVGNLRPEQLGEFSNVSELIVAFEHHSPWIGTVLSVFTGLALLTSFFGVAMSLFNQNTDMLRKNRIITYFVTFILPLAGALMAADKFLAVLSYAGIILVFLAVFVPLAMVYKIRLANVEPTRYTAEGGSLMLIFSLFFGGFLLISQVI</sequence>
<dbReference type="PANTHER" id="PTHR46997">
    <property type="entry name" value="LOW AFFINITY TRYPTOPHAN PERMEASE-RELATED"/>
    <property type="match status" value="1"/>
</dbReference>
<dbReference type="PANTHER" id="PTHR46997:SF2">
    <property type="entry name" value="TYROSINE-SPECIFIC TRANSPORT SYSTEM"/>
    <property type="match status" value="1"/>
</dbReference>
<comment type="caution">
    <text evidence="9">The sequence shown here is derived from an EMBL/GenBank/DDBJ whole genome shotgun (WGS) entry which is preliminary data.</text>
</comment>
<keyword evidence="5" id="KW-0812">Transmembrane</keyword>
<dbReference type="RefSeq" id="WP_045986887.1">
    <property type="nucleotide sequence ID" value="NZ_CP063051.1"/>
</dbReference>
<dbReference type="GO" id="GO:0003333">
    <property type="term" value="P:amino acid transmembrane transport"/>
    <property type="evidence" value="ECO:0007669"/>
    <property type="project" value="InterPro"/>
</dbReference>
<evidence type="ECO:0000256" key="1">
    <source>
        <dbReference type="ARBA" id="ARBA00004429"/>
    </source>
</evidence>
<accession>A0A837G3V9</accession>
<evidence type="ECO:0000256" key="3">
    <source>
        <dbReference type="ARBA" id="ARBA00022475"/>
    </source>
</evidence>
<evidence type="ECO:0000256" key="5">
    <source>
        <dbReference type="ARBA" id="ARBA00022692"/>
    </source>
</evidence>
<keyword evidence="7" id="KW-1133">Transmembrane helix</keyword>
<reference evidence="9" key="1">
    <citation type="journal article" date="2015" name="BMC Genomics">
        <title>Genome mining reveals unlocked bioactive potential of marine Gram-negative bacteria.</title>
        <authorList>
            <person name="Machado H."/>
            <person name="Sonnenschein E.C."/>
            <person name="Melchiorsen J."/>
            <person name="Gram L."/>
        </authorList>
    </citation>
    <scope>NUCLEOTIDE SEQUENCE</scope>
    <source>
        <strain evidence="9">S2052</strain>
    </source>
</reference>
<keyword evidence="2" id="KW-0813">Transport</keyword>
<protein>
    <submittedName>
        <fullName evidence="9">Tyrosine transporter</fullName>
    </submittedName>
</protein>
<dbReference type="Pfam" id="PF03222">
    <property type="entry name" value="Trp_Tyr_perm"/>
    <property type="match status" value="1"/>
</dbReference>
<dbReference type="GO" id="GO:0015173">
    <property type="term" value="F:aromatic amino acid transmembrane transporter activity"/>
    <property type="evidence" value="ECO:0007669"/>
    <property type="project" value="InterPro"/>
</dbReference>
<keyword evidence="4" id="KW-0997">Cell inner membrane</keyword>
<evidence type="ECO:0000256" key="7">
    <source>
        <dbReference type="ARBA" id="ARBA00022989"/>
    </source>
</evidence>
<comment type="subcellular location">
    <subcellularLocation>
        <location evidence="1">Cell inner membrane</location>
        <topology evidence="1">Multi-pass membrane protein</topology>
    </subcellularLocation>
</comment>
<evidence type="ECO:0000256" key="8">
    <source>
        <dbReference type="ARBA" id="ARBA00023136"/>
    </source>
</evidence>
<dbReference type="GO" id="GO:0005886">
    <property type="term" value="C:plasma membrane"/>
    <property type="evidence" value="ECO:0007669"/>
    <property type="project" value="UniProtKB-SubCell"/>
</dbReference>